<accession>A0A6J8ABB5</accession>
<dbReference type="EMBL" id="CACVKT020000970">
    <property type="protein sequence ID" value="CAC5364391.1"/>
    <property type="molecule type" value="Genomic_DNA"/>
</dbReference>
<feature type="region of interest" description="Disordered" evidence="1">
    <location>
        <begin position="40"/>
        <end position="99"/>
    </location>
</feature>
<evidence type="ECO:0000313" key="2">
    <source>
        <dbReference type="EMBL" id="CAC5364391.1"/>
    </source>
</evidence>
<proteinExistence type="predicted"/>
<dbReference type="AlphaFoldDB" id="A0A6J8ABB5"/>
<gene>
    <name evidence="2" type="ORF">MCOR_5462</name>
</gene>
<organism evidence="2 3">
    <name type="scientific">Mytilus coruscus</name>
    <name type="common">Sea mussel</name>
    <dbReference type="NCBI Taxonomy" id="42192"/>
    <lineage>
        <taxon>Eukaryota</taxon>
        <taxon>Metazoa</taxon>
        <taxon>Spiralia</taxon>
        <taxon>Lophotrochozoa</taxon>
        <taxon>Mollusca</taxon>
        <taxon>Bivalvia</taxon>
        <taxon>Autobranchia</taxon>
        <taxon>Pteriomorphia</taxon>
        <taxon>Mytilida</taxon>
        <taxon>Mytiloidea</taxon>
        <taxon>Mytilidae</taxon>
        <taxon>Mytilinae</taxon>
        <taxon>Mytilus</taxon>
    </lineage>
</organism>
<dbReference type="Proteomes" id="UP000507470">
    <property type="component" value="Unassembled WGS sequence"/>
</dbReference>
<evidence type="ECO:0000313" key="3">
    <source>
        <dbReference type="Proteomes" id="UP000507470"/>
    </source>
</evidence>
<name>A0A6J8ABB5_MYTCO</name>
<reference evidence="2 3" key="1">
    <citation type="submission" date="2020-06" db="EMBL/GenBank/DDBJ databases">
        <authorList>
            <person name="Li R."/>
            <person name="Bekaert M."/>
        </authorList>
    </citation>
    <scope>NUCLEOTIDE SEQUENCE [LARGE SCALE GENOMIC DNA]</scope>
    <source>
        <strain evidence="3">wild</strain>
    </source>
</reference>
<protein>
    <submittedName>
        <fullName evidence="2">Uncharacterized protein</fullName>
    </submittedName>
</protein>
<keyword evidence="3" id="KW-1185">Reference proteome</keyword>
<evidence type="ECO:0000256" key="1">
    <source>
        <dbReference type="SAM" id="MobiDB-lite"/>
    </source>
</evidence>
<sequence>MPWISVPPCLPPGRGANKFCKEEVGHKKKVQRIDSLIQARGRGHATHDFPTQAGDTPRARAARSPSPSQPRHLNFQDGGELNPGFREESGATRTNGTDTCLSMGIEETTGINYPSMERSYRCHGDRLRCCPKQRRCGRERITWSQKIRLMVMGVLAEPMGREYIIEAKAEGNLLIPRTSHEDGQRRAFLGEVNLSSSEPSPASSSSEQGSPLAKASVFCRLGLQLAHRSLSGPGVR</sequence>